<dbReference type="GO" id="GO:0000049">
    <property type="term" value="F:tRNA binding"/>
    <property type="evidence" value="ECO:0007669"/>
    <property type="project" value="UniProtKB-UniRule"/>
</dbReference>
<dbReference type="PANTHER" id="PTHR13370">
    <property type="entry name" value="RNA METHYLASE-RELATED"/>
    <property type="match status" value="1"/>
</dbReference>
<evidence type="ECO:0000256" key="12">
    <source>
        <dbReference type="ARBA" id="ARBA00066937"/>
    </source>
</evidence>
<evidence type="ECO:0000313" key="19">
    <source>
        <dbReference type="EMBL" id="PNF28036.1"/>
    </source>
</evidence>
<comment type="catalytic activity">
    <reaction evidence="9">
        <text>guanosine(10) in tRNA + S-adenosyl-L-methionine = N(2)-methylguanosine(10) in tRNA + S-adenosyl-L-homocysteine + H(+)</text>
        <dbReference type="Rhea" id="RHEA:43128"/>
        <dbReference type="Rhea" id="RHEA-COMP:10355"/>
        <dbReference type="Rhea" id="RHEA-COMP:10357"/>
        <dbReference type="ChEBI" id="CHEBI:15378"/>
        <dbReference type="ChEBI" id="CHEBI:57856"/>
        <dbReference type="ChEBI" id="CHEBI:59789"/>
        <dbReference type="ChEBI" id="CHEBI:74269"/>
        <dbReference type="ChEBI" id="CHEBI:74481"/>
        <dbReference type="EC" id="2.1.1.214"/>
    </reaction>
    <physiologicalReaction direction="left-to-right" evidence="9">
        <dbReference type="Rhea" id="RHEA:43129"/>
    </physiologicalReaction>
</comment>
<dbReference type="FunCoup" id="A0A2J7QHI4">
    <property type="interactions" value="1145"/>
</dbReference>
<evidence type="ECO:0000256" key="10">
    <source>
        <dbReference type="ARBA" id="ARBA00056270"/>
    </source>
</evidence>
<evidence type="ECO:0000256" key="3">
    <source>
        <dbReference type="ARBA" id="ARBA00022555"/>
    </source>
</evidence>
<evidence type="ECO:0000256" key="16">
    <source>
        <dbReference type="SAM" id="MobiDB-lite"/>
    </source>
</evidence>
<name>A0A2J7QHI4_9NEOP</name>
<feature type="domain" description="Ribosomal RNA large subunit methyltransferase K/L-like methyltransferase" evidence="17">
    <location>
        <begin position="188"/>
        <end position="318"/>
    </location>
</feature>
<dbReference type="InterPro" id="IPR002052">
    <property type="entry name" value="DNA_methylase_N6_adenine_CS"/>
</dbReference>
<keyword evidence="7 15" id="KW-0819">tRNA processing</keyword>
<organism evidence="19 20">
    <name type="scientific">Cryptotermes secundus</name>
    <dbReference type="NCBI Taxonomy" id="105785"/>
    <lineage>
        <taxon>Eukaryota</taxon>
        <taxon>Metazoa</taxon>
        <taxon>Ecdysozoa</taxon>
        <taxon>Arthropoda</taxon>
        <taxon>Hexapoda</taxon>
        <taxon>Insecta</taxon>
        <taxon>Pterygota</taxon>
        <taxon>Neoptera</taxon>
        <taxon>Polyneoptera</taxon>
        <taxon>Dictyoptera</taxon>
        <taxon>Blattodea</taxon>
        <taxon>Blattoidea</taxon>
        <taxon>Termitoidae</taxon>
        <taxon>Kalotermitidae</taxon>
        <taxon>Cryptotermitinae</taxon>
        <taxon>Cryptotermes</taxon>
    </lineage>
</organism>
<keyword evidence="6 15" id="KW-0949">S-adenosyl-L-methionine</keyword>
<dbReference type="STRING" id="105785.A0A2J7QHI4"/>
<keyword evidence="20" id="KW-1185">Reference proteome</keyword>
<dbReference type="Proteomes" id="UP000235965">
    <property type="component" value="Unassembled WGS sequence"/>
</dbReference>
<dbReference type="AlphaFoldDB" id="A0A2J7QHI4"/>
<dbReference type="GO" id="GO:0008033">
    <property type="term" value="P:tRNA processing"/>
    <property type="evidence" value="ECO:0007669"/>
    <property type="project" value="UniProtKB-UniRule"/>
</dbReference>
<dbReference type="InParanoid" id="A0A2J7QHI4"/>
<evidence type="ECO:0000256" key="8">
    <source>
        <dbReference type="ARBA" id="ARBA00022884"/>
    </source>
</evidence>
<dbReference type="EC" id="2.1.1.214" evidence="12"/>
<keyword evidence="3 15" id="KW-0820">tRNA-binding</keyword>
<keyword evidence="4 15" id="KW-0489">Methyltransferase</keyword>
<comment type="function">
    <text evidence="10">Catalytic subunit of the TRMT11-TRM112 methyltransferase complex, that specifically mediates the S-adenosyl-L-methionine-dependent N(2)-methylation of guanosine nucleotide at position 10 (m2G10) in tRNAs. This is one of the major tRNA (guanine-N(2))-methyltransferases.</text>
</comment>
<evidence type="ECO:0000259" key="17">
    <source>
        <dbReference type="Pfam" id="PF01170"/>
    </source>
</evidence>
<evidence type="ECO:0000256" key="11">
    <source>
        <dbReference type="ARBA" id="ARBA00065434"/>
    </source>
</evidence>
<comment type="subunit">
    <text evidence="11">Part of the heterodimeric TRMT11-TRM112 methyltransferase complex; this complex forms an active tRNA methyltransferase, where TRMT112 acts as an activator of the catalytic subunit TRMT11.</text>
</comment>
<evidence type="ECO:0000256" key="6">
    <source>
        <dbReference type="ARBA" id="ARBA00022691"/>
    </source>
</evidence>
<evidence type="ECO:0000256" key="2">
    <source>
        <dbReference type="ARBA" id="ARBA00022490"/>
    </source>
</evidence>
<dbReference type="InterPro" id="IPR000241">
    <property type="entry name" value="RlmKL-like_Mtase"/>
</dbReference>
<accession>A0A2J7QHI4</accession>
<comment type="subcellular location">
    <subcellularLocation>
        <location evidence="1">Cytoplasm</location>
    </subcellularLocation>
</comment>
<evidence type="ECO:0000259" key="18">
    <source>
        <dbReference type="Pfam" id="PF25904"/>
    </source>
</evidence>
<reference evidence="19 20" key="1">
    <citation type="submission" date="2017-12" db="EMBL/GenBank/DDBJ databases">
        <title>Hemimetabolous genomes reveal molecular basis of termite eusociality.</title>
        <authorList>
            <person name="Harrison M.C."/>
            <person name="Jongepier E."/>
            <person name="Robertson H.M."/>
            <person name="Arning N."/>
            <person name="Bitard-Feildel T."/>
            <person name="Chao H."/>
            <person name="Childers C.P."/>
            <person name="Dinh H."/>
            <person name="Doddapaneni H."/>
            <person name="Dugan S."/>
            <person name="Gowin J."/>
            <person name="Greiner C."/>
            <person name="Han Y."/>
            <person name="Hu H."/>
            <person name="Hughes D.S.T."/>
            <person name="Huylmans A.-K."/>
            <person name="Kemena C."/>
            <person name="Kremer L.P.M."/>
            <person name="Lee S.L."/>
            <person name="Lopez-Ezquerra A."/>
            <person name="Mallet L."/>
            <person name="Monroy-Kuhn J.M."/>
            <person name="Moser A."/>
            <person name="Murali S.C."/>
            <person name="Muzny D.M."/>
            <person name="Otani S."/>
            <person name="Piulachs M.-D."/>
            <person name="Poelchau M."/>
            <person name="Qu J."/>
            <person name="Schaub F."/>
            <person name="Wada-Katsumata A."/>
            <person name="Worley K.C."/>
            <person name="Xie Q."/>
            <person name="Ylla G."/>
            <person name="Poulsen M."/>
            <person name="Gibbs R.A."/>
            <person name="Schal C."/>
            <person name="Richards S."/>
            <person name="Belles X."/>
            <person name="Korb J."/>
            <person name="Bornberg-Bauer E."/>
        </authorList>
    </citation>
    <scope>NUCLEOTIDE SEQUENCE [LARGE SCALE GENOMIC DNA]</scope>
    <source>
        <tissue evidence="19">Whole body</tissue>
    </source>
</reference>
<dbReference type="OrthoDB" id="296065at2759"/>
<dbReference type="EMBL" id="NEVH01013976">
    <property type="protein sequence ID" value="PNF28036.1"/>
    <property type="molecule type" value="Genomic_DNA"/>
</dbReference>
<dbReference type="EMBL" id="NEVH01013976">
    <property type="protein sequence ID" value="PNF28035.1"/>
    <property type="molecule type" value="Genomic_DNA"/>
</dbReference>
<dbReference type="InterPro" id="IPR016691">
    <property type="entry name" value="TRMT11"/>
</dbReference>
<dbReference type="CDD" id="cd02440">
    <property type="entry name" value="AdoMet_MTases"/>
    <property type="match status" value="1"/>
</dbReference>
<dbReference type="InterPro" id="IPR059073">
    <property type="entry name" value="TRMT11_N"/>
</dbReference>
<evidence type="ECO:0000256" key="7">
    <source>
        <dbReference type="ARBA" id="ARBA00022694"/>
    </source>
</evidence>
<dbReference type="PANTHER" id="PTHR13370:SF3">
    <property type="entry name" value="TRNA (GUANINE(10)-N2)-METHYLTRANSFERASE HOMOLOG"/>
    <property type="match status" value="1"/>
</dbReference>
<comment type="caution">
    <text evidence="19">The sequence shown here is derived from an EMBL/GenBank/DDBJ whole genome shotgun (WGS) entry which is preliminary data.</text>
</comment>
<protein>
    <recommendedName>
        <fullName evidence="13">tRNA (guanine(10)-N(2))-methyltransferase TRMT11</fullName>
        <ecNumber evidence="12">2.1.1.214</ecNumber>
    </recommendedName>
    <alternativeName>
        <fullName evidence="14">tRNA methyltransferase 11 homolog</fullName>
    </alternativeName>
</protein>
<evidence type="ECO:0000256" key="4">
    <source>
        <dbReference type="ARBA" id="ARBA00022603"/>
    </source>
</evidence>
<dbReference type="PROSITE" id="PS51627">
    <property type="entry name" value="SAM_MT_TRM11"/>
    <property type="match status" value="1"/>
</dbReference>
<evidence type="ECO:0000313" key="20">
    <source>
        <dbReference type="Proteomes" id="UP000235965"/>
    </source>
</evidence>
<comment type="similarity">
    <text evidence="15">Belongs to the class I-like SAM-binding methyltransferase superfamily. TRM11 methyltransferase family.</text>
</comment>
<dbReference type="GO" id="GO:0043527">
    <property type="term" value="C:tRNA methyltransferase complex"/>
    <property type="evidence" value="ECO:0007669"/>
    <property type="project" value="UniProtKB-ARBA"/>
</dbReference>
<dbReference type="GO" id="GO:0160102">
    <property type="term" value="F:tRNA (guanine(10)-N2)-methyltransferase activity"/>
    <property type="evidence" value="ECO:0007669"/>
    <property type="project" value="UniProtKB-EC"/>
</dbReference>
<proteinExistence type="inferred from homology"/>
<dbReference type="EMBL" id="NEVH01013976">
    <property type="protein sequence ID" value="PNF28037.1"/>
    <property type="molecule type" value="Genomic_DNA"/>
</dbReference>
<keyword evidence="5 15" id="KW-0808">Transferase</keyword>
<dbReference type="Pfam" id="PF01170">
    <property type="entry name" value="UPF0020"/>
    <property type="match status" value="1"/>
</dbReference>
<keyword evidence="2" id="KW-0963">Cytoplasm</keyword>
<dbReference type="Gene3D" id="3.40.50.150">
    <property type="entry name" value="Vaccinia Virus protein VP39"/>
    <property type="match status" value="1"/>
</dbReference>
<dbReference type="GO" id="GO:0005737">
    <property type="term" value="C:cytoplasm"/>
    <property type="evidence" value="ECO:0007669"/>
    <property type="project" value="UniProtKB-SubCell"/>
</dbReference>
<evidence type="ECO:0000256" key="14">
    <source>
        <dbReference type="ARBA" id="ARBA00075308"/>
    </source>
</evidence>
<evidence type="ECO:0000256" key="9">
    <source>
        <dbReference type="ARBA" id="ARBA00050985"/>
    </source>
</evidence>
<keyword evidence="8 15" id="KW-0694">RNA-binding</keyword>
<dbReference type="PIRSF" id="PIRSF017259">
    <property type="entry name" value="tRNA_mtfrase_TRM11"/>
    <property type="match status" value="1"/>
</dbReference>
<feature type="domain" description="tRNA (guanine(10)-N(2))-methyltransferase TRMT11 N-terminal" evidence="18">
    <location>
        <begin position="8"/>
        <end position="178"/>
    </location>
</feature>
<evidence type="ECO:0000256" key="1">
    <source>
        <dbReference type="ARBA" id="ARBA00004496"/>
    </source>
</evidence>
<dbReference type="PRINTS" id="PR00507">
    <property type="entry name" value="N12N6MTFRASE"/>
</dbReference>
<feature type="region of interest" description="Disordered" evidence="16">
    <location>
        <begin position="461"/>
        <end position="480"/>
    </location>
</feature>
<sequence>MTSQKWRKYLLWFANEHVEFRLPEIKSIASLFNINIRWIEKPNQHPYWVVELPSEKAARQIASRSVGLRSCMELWAQGKTEEELHKNVRSYPMELMKPYFKPELSFKIHVETFCNRQSQAEKVSKIESFSYLPLEGSVKLKNPDVCLQLLEYYGLDSNHIPEKPYKLFFGRWIADGQRDVITMLSLKTRKFIGNTSMDPQLSLYMANQALVQPGDLVLDPFVGTGSLLVAASHFGGYVLGSDIDFLMLHGKTRPTRIQPKKERDKDESICSNMLQYGKGSQYLDVIVADASLPLWRPSFKLDCIITDPPYGIREATERIGTTKNYQISNHHLEGHIPSKVEYGLHQIYQDLFQFAAQHLKMGGRLVCWIPVVRRDYSEDRLPMHPCFQLVANCEQVLTKFTSRRLLTLEKLHEPQEKYTGSDVNSLMGDFRAKFFQYGEEQRKKRKLRKMLATQAYRQREEKEANCRAQLEDRDSSSSER</sequence>
<dbReference type="InterPro" id="IPR029063">
    <property type="entry name" value="SAM-dependent_MTases_sf"/>
</dbReference>
<evidence type="ECO:0000256" key="13">
    <source>
        <dbReference type="ARBA" id="ARBA00067484"/>
    </source>
</evidence>
<dbReference type="GO" id="GO:0032259">
    <property type="term" value="P:methylation"/>
    <property type="evidence" value="ECO:0007669"/>
    <property type="project" value="UniProtKB-UniRule"/>
</dbReference>
<gene>
    <name evidence="19" type="primary">trmt11_2</name>
    <name evidence="19" type="ORF">B7P43_G13862</name>
</gene>
<dbReference type="PROSITE" id="PS00092">
    <property type="entry name" value="N6_MTASE"/>
    <property type="match status" value="1"/>
</dbReference>
<dbReference type="SUPFAM" id="SSF53335">
    <property type="entry name" value="S-adenosyl-L-methionine-dependent methyltransferases"/>
    <property type="match status" value="1"/>
</dbReference>
<dbReference type="Pfam" id="PF25904">
    <property type="entry name" value="Tmrp11_N"/>
    <property type="match status" value="1"/>
</dbReference>
<evidence type="ECO:0000256" key="15">
    <source>
        <dbReference type="PROSITE-ProRule" id="PRU00959"/>
    </source>
</evidence>
<evidence type="ECO:0000256" key="5">
    <source>
        <dbReference type="ARBA" id="ARBA00022679"/>
    </source>
</evidence>